<accession>A0A951PQ13</accession>
<dbReference type="Gene3D" id="1.10.287.130">
    <property type="match status" value="1"/>
</dbReference>
<dbReference type="NCBIfam" id="TIGR00229">
    <property type="entry name" value="sensory_box"/>
    <property type="match status" value="4"/>
</dbReference>
<dbReference type="InterPro" id="IPR035965">
    <property type="entry name" value="PAS-like_dom_sf"/>
</dbReference>
<dbReference type="InterPro" id="IPR036890">
    <property type="entry name" value="HATPase_C_sf"/>
</dbReference>
<dbReference type="InterPro" id="IPR029016">
    <property type="entry name" value="GAF-like_dom_sf"/>
</dbReference>
<feature type="domain" description="PAC" evidence="10">
    <location>
        <begin position="271"/>
        <end position="322"/>
    </location>
</feature>
<feature type="domain" description="PAS" evidence="9">
    <location>
        <begin position="443"/>
        <end position="489"/>
    </location>
</feature>
<dbReference type="PRINTS" id="PR00344">
    <property type="entry name" value="BCTRLSENSOR"/>
</dbReference>
<feature type="domain" description="PAS" evidence="9">
    <location>
        <begin position="194"/>
        <end position="264"/>
    </location>
</feature>
<dbReference type="InterPro" id="IPR000014">
    <property type="entry name" value="PAS"/>
</dbReference>
<dbReference type="SUPFAM" id="SSF55781">
    <property type="entry name" value="GAF domain-like"/>
    <property type="match status" value="1"/>
</dbReference>
<dbReference type="SUPFAM" id="SSF55874">
    <property type="entry name" value="ATPase domain of HSP90 chaperone/DNA topoisomerase II/histidine kinase"/>
    <property type="match status" value="1"/>
</dbReference>
<sequence>MQYLDKSDTRLKLALQVTNTGMWEWDIRTGQVALSENIDQLFGIAPETLKGTYKSLLKLIYFADRRAVTQAIARSIKEQVDCDIDFRITCPDGSIHRLATQARVYYDERSHPIKMTGVCRDITRERITGESLPGTRFEGKSSDKKTWNNSEKQEIPVSCVLISHHIESSETELISTLTHDTTPAKQAEEARARSEAKWRSLIQNSSDLITILSADGTILYESPAIERILGYSPEELIGQPVLKYIAPQDTEAITEAIDKSVVVGHGVTLVSNMVFRCLRKDGSWCFLEASSTNLLADEAVGGIVINFRDVTERLKVQEALRQSEVRFRAIFEGAALGIALCDPSGELLTSNPAMQKLFGYTEIELRQRTITHPDDVAADFNLYQALLADSISSYQLEKRYFHKSGNLVWGRLTVSLVRDKARKPLFVVTMVEDITAAKQTEAELLRISKAVENASDAIGITDSMGSRLIYLNAAFCQMFGYTLEQLNARGGSFCLFPNPKVMHEVSAITISGHSWQGEVEMITSSGIVKQIALRTDAIKDVAGEVVGTIAIHTDITERKQAEAALRRSYYRAELIKQITTEIRSSLDLQQIFQTTVARVGQVLQTNRCMIYLYQDTPQPQLPLVAEYLESGYSSLHGFTGSVQGNLYAERVLATDQAIAFTNVYTEPSLTTALDWYREKNIKSMVCIRTSYQGKPNGVLSLHQCDSYRNWLSSEIELIEAVAAQVGIAVAQASLLDKETQTAAQLAEQNTALQLSEARANTKATELEQALEELQRTQAQLVQTEKMSSLGELVAGVAHEINNPVSFITGNINYACEYIQDLLQVVNLYQQHYPEPVAVIQDEVEEVDLEFVIKDLPNLMRSMKVGADRLHEIVLSLRNFSRLDEAEMKPVDIHEGIDSTLLILKNRLKAKGESPEIQVIKEYGVLPLVECYAGQLNQVFMNLISNAIDALESKGEEKDNSFQPNCKKNQQVNQSLPTAPTIKISTEANSHNWVVIRIVDNGVGMTEEVQQKLFDPFFTTKPLGKGTGLGLSISYQIIVEKHGGKLQCISKLGQGTQFIIRIPMRHPDKEMV</sequence>
<evidence type="ECO:0000259" key="8">
    <source>
        <dbReference type="PROSITE" id="PS50109"/>
    </source>
</evidence>
<dbReference type="InterPro" id="IPR036097">
    <property type="entry name" value="HisK_dim/P_sf"/>
</dbReference>
<dbReference type="SMART" id="SM00065">
    <property type="entry name" value="GAF"/>
    <property type="match status" value="1"/>
</dbReference>
<keyword evidence="4" id="KW-0808">Transferase</keyword>
<dbReference type="Gene3D" id="3.30.565.10">
    <property type="entry name" value="Histidine kinase-like ATPase, C-terminal domain"/>
    <property type="match status" value="1"/>
</dbReference>
<name>A0A951PQ13_9CYAN</name>
<keyword evidence="3" id="KW-0597">Phosphoprotein</keyword>
<evidence type="ECO:0000259" key="10">
    <source>
        <dbReference type="PROSITE" id="PS50113"/>
    </source>
</evidence>
<reference evidence="11" key="1">
    <citation type="submission" date="2021-05" db="EMBL/GenBank/DDBJ databases">
        <authorList>
            <person name="Pietrasiak N."/>
            <person name="Ward R."/>
            <person name="Stajich J.E."/>
            <person name="Kurbessoian T."/>
        </authorList>
    </citation>
    <scope>NUCLEOTIDE SEQUENCE</scope>
    <source>
        <strain evidence="11">CPER-KK1</strain>
    </source>
</reference>
<evidence type="ECO:0000256" key="5">
    <source>
        <dbReference type="ARBA" id="ARBA00022777"/>
    </source>
</evidence>
<dbReference type="EMBL" id="JAHHIF010000027">
    <property type="protein sequence ID" value="MBW4546639.1"/>
    <property type="molecule type" value="Genomic_DNA"/>
</dbReference>
<dbReference type="Pfam" id="PF13426">
    <property type="entry name" value="PAS_9"/>
    <property type="match status" value="1"/>
</dbReference>
<feature type="domain" description="PAS" evidence="9">
    <location>
        <begin position="323"/>
        <end position="365"/>
    </location>
</feature>
<evidence type="ECO:0000259" key="9">
    <source>
        <dbReference type="PROSITE" id="PS50112"/>
    </source>
</evidence>
<dbReference type="InterPro" id="IPR003594">
    <property type="entry name" value="HATPase_dom"/>
</dbReference>
<dbReference type="Gene3D" id="3.30.450.20">
    <property type="entry name" value="PAS domain"/>
    <property type="match status" value="4"/>
</dbReference>
<evidence type="ECO:0000313" key="11">
    <source>
        <dbReference type="EMBL" id="MBW4546639.1"/>
    </source>
</evidence>
<dbReference type="EC" id="2.7.13.3" evidence="2"/>
<proteinExistence type="predicted"/>
<dbReference type="InterPro" id="IPR000700">
    <property type="entry name" value="PAS-assoc_C"/>
</dbReference>
<protein>
    <recommendedName>
        <fullName evidence="2">histidine kinase</fullName>
        <ecNumber evidence="2">2.7.13.3</ecNumber>
    </recommendedName>
</protein>
<dbReference type="Pfam" id="PF08447">
    <property type="entry name" value="PAS_3"/>
    <property type="match status" value="3"/>
</dbReference>
<dbReference type="InterPro" id="IPR004358">
    <property type="entry name" value="Sig_transdc_His_kin-like_C"/>
</dbReference>
<feature type="domain" description="PAC" evidence="10">
    <location>
        <begin position="394"/>
        <end position="446"/>
    </location>
</feature>
<gene>
    <name evidence="11" type="ORF">KME25_19665</name>
</gene>
<dbReference type="InterPro" id="IPR003661">
    <property type="entry name" value="HisK_dim/P_dom"/>
</dbReference>
<dbReference type="GO" id="GO:0000155">
    <property type="term" value="F:phosphorelay sensor kinase activity"/>
    <property type="evidence" value="ECO:0007669"/>
    <property type="project" value="InterPro"/>
</dbReference>
<dbReference type="SMART" id="SM00086">
    <property type="entry name" value="PAC"/>
    <property type="match status" value="4"/>
</dbReference>
<evidence type="ECO:0000313" key="12">
    <source>
        <dbReference type="Proteomes" id="UP000753908"/>
    </source>
</evidence>
<evidence type="ECO:0000256" key="2">
    <source>
        <dbReference type="ARBA" id="ARBA00012438"/>
    </source>
</evidence>
<reference evidence="11" key="2">
    <citation type="journal article" date="2022" name="Microbiol. Resour. Announc.">
        <title>Metagenome Sequencing to Explore Phylogenomics of Terrestrial Cyanobacteria.</title>
        <authorList>
            <person name="Ward R.D."/>
            <person name="Stajich J.E."/>
            <person name="Johansen J.R."/>
            <person name="Huntemann M."/>
            <person name="Clum A."/>
            <person name="Foster B."/>
            <person name="Foster B."/>
            <person name="Roux S."/>
            <person name="Palaniappan K."/>
            <person name="Varghese N."/>
            <person name="Mukherjee S."/>
            <person name="Reddy T.B.K."/>
            <person name="Daum C."/>
            <person name="Copeland A."/>
            <person name="Chen I.A."/>
            <person name="Ivanova N.N."/>
            <person name="Kyrpides N.C."/>
            <person name="Shapiro N."/>
            <person name="Eloe-Fadrosh E.A."/>
            <person name="Pietrasiak N."/>
        </authorList>
    </citation>
    <scope>NUCLEOTIDE SEQUENCE</scope>
    <source>
        <strain evidence="11">CPER-KK1</strain>
    </source>
</reference>
<dbReference type="PROSITE" id="PS50112">
    <property type="entry name" value="PAS"/>
    <property type="match status" value="4"/>
</dbReference>
<keyword evidence="6" id="KW-0902">Two-component regulatory system</keyword>
<dbReference type="CDD" id="cd00082">
    <property type="entry name" value="HisKA"/>
    <property type="match status" value="1"/>
</dbReference>
<feature type="domain" description="Histidine kinase" evidence="8">
    <location>
        <begin position="795"/>
        <end position="1065"/>
    </location>
</feature>
<evidence type="ECO:0000256" key="4">
    <source>
        <dbReference type="ARBA" id="ARBA00022679"/>
    </source>
</evidence>
<dbReference type="SUPFAM" id="SSF47384">
    <property type="entry name" value="Homodimeric domain of signal transducing histidine kinase"/>
    <property type="match status" value="1"/>
</dbReference>
<dbReference type="InterPro" id="IPR005467">
    <property type="entry name" value="His_kinase_dom"/>
</dbReference>
<feature type="domain" description="PAC" evidence="10">
    <location>
        <begin position="515"/>
        <end position="567"/>
    </location>
</feature>
<comment type="catalytic activity">
    <reaction evidence="1">
        <text>ATP + protein L-histidine = ADP + protein N-phospho-L-histidine.</text>
        <dbReference type="EC" id="2.7.13.3"/>
    </reaction>
</comment>
<dbReference type="SMART" id="SM00091">
    <property type="entry name" value="PAS"/>
    <property type="match status" value="4"/>
</dbReference>
<feature type="domain" description="PAS" evidence="9">
    <location>
        <begin position="7"/>
        <end position="79"/>
    </location>
</feature>
<dbReference type="PANTHER" id="PTHR43304:SF1">
    <property type="entry name" value="PAC DOMAIN-CONTAINING PROTEIN"/>
    <property type="match status" value="1"/>
</dbReference>
<feature type="domain" description="PAC" evidence="10">
    <location>
        <begin position="82"/>
        <end position="134"/>
    </location>
</feature>
<dbReference type="InterPro" id="IPR003018">
    <property type="entry name" value="GAF"/>
</dbReference>
<dbReference type="InterPro" id="IPR052162">
    <property type="entry name" value="Sensor_kinase/Photoreceptor"/>
</dbReference>
<organism evidence="11 12">
    <name type="scientific">Symplocastrum torsivum CPER-KK1</name>
    <dbReference type="NCBI Taxonomy" id="450513"/>
    <lineage>
        <taxon>Bacteria</taxon>
        <taxon>Bacillati</taxon>
        <taxon>Cyanobacteriota</taxon>
        <taxon>Cyanophyceae</taxon>
        <taxon>Oscillatoriophycideae</taxon>
        <taxon>Oscillatoriales</taxon>
        <taxon>Microcoleaceae</taxon>
        <taxon>Symplocastrum</taxon>
    </lineage>
</organism>
<keyword evidence="5" id="KW-0418">Kinase</keyword>
<dbReference type="InterPro" id="IPR013655">
    <property type="entry name" value="PAS_fold_3"/>
</dbReference>
<keyword evidence="7" id="KW-0175">Coiled coil</keyword>
<dbReference type="Proteomes" id="UP000753908">
    <property type="component" value="Unassembled WGS sequence"/>
</dbReference>
<dbReference type="SMART" id="SM00387">
    <property type="entry name" value="HATPase_c"/>
    <property type="match status" value="1"/>
</dbReference>
<dbReference type="PROSITE" id="PS50113">
    <property type="entry name" value="PAC"/>
    <property type="match status" value="4"/>
</dbReference>
<dbReference type="PROSITE" id="PS50109">
    <property type="entry name" value="HIS_KIN"/>
    <property type="match status" value="1"/>
</dbReference>
<dbReference type="CDD" id="cd00130">
    <property type="entry name" value="PAS"/>
    <property type="match status" value="4"/>
</dbReference>
<dbReference type="AlphaFoldDB" id="A0A951PQ13"/>
<comment type="caution">
    <text evidence="11">The sequence shown here is derived from an EMBL/GenBank/DDBJ whole genome shotgun (WGS) entry which is preliminary data.</text>
</comment>
<dbReference type="Pfam" id="PF02518">
    <property type="entry name" value="HATPase_c"/>
    <property type="match status" value="1"/>
</dbReference>
<dbReference type="Gene3D" id="3.30.450.40">
    <property type="match status" value="1"/>
</dbReference>
<dbReference type="InterPro" id="IPR001610">
    <property type="entry name" value="PAC"/>
</dbReference>
<evidence type="ECO:0000256" key="3">
    <source>
        <dbReference type="ARBA" id="ARBA00022553"/>
    </source>
</evidence>
<evidence type="ECO:0000256" key="1">
    <source>
        <dbReference type="ARBA" id="ARBA00000085"/>
    </source>
</evidence>
<evidence type="ECO:0000256" key="6">
    <source>
        <dbReference type="ARBA" id="ARBA00023012"/>
    </source>
</evidence>
<evidence type="ECO:0000256" key="7">
    <source>
        <dbReference type="SAM" id="Coils"/>
    </source>
</evidence>
<dbReference type="PANTHER" id="PTHR43304">
    <property type="entry name" value="PHYTOCHROME-LIKE PROTEIN CPH1"/>
    <property type="match status" value="1"/>
</dbReference>
<dbReference type="SUPFAM" id="SSF55785">
    <property type="entry name" value="PYP-like sensor domain (PAS domain)"/>
    <property type="match status" value="4"/>
</dbReference>
<dbReference type="Pfam" id="PF01590">
    <property type="entry name" value="GAF"/>
    <property type="match status" value="1"/>
</dbReference>
<feature type="coiled-coil region" evidence="7">
    <location>
        <begin position="752"/>
        <end position="786"/>
    </location>
</feature>